<protein>
    <submittedName>
        <fullName evidence="1">Uncharacterized protein</fullName>
    </submittedName>
</protein>
<accession>A0ABS7TNE7</accession>
<proteinExistence type="predicted"/>
<dbReference type="EMBL" id="JAIRAU010000008">
    <property type="protein sequence ID" value="MBZ5709667.1"/>
    <property type="molecule type" value="Genomic_DNA"/>
</dbReference>
<reference evidence="1" key="1">
    <citation type="submission" date="2021-08" db="EMBL/GenBank/DDBJ databases">
        <authorList>
            <person name="Stevens D.C."/>
        </authorList>
    </citation>
    <scope>NUCLEOTIDE SEQUENCE</scope>
    <source>
        <strain evidence="1">DSM 53165</strain>
    </source>
</reference>
<comment type="caution">
    <text evidence="1">The sequence shown here is derived from an EMBL/GenBank/DDBJ whole genome shotgun (WGS) entry which is preliminary data.</text>
</comment>
<evidence type="ECO:0000313" key="2">
    <source>
        <dbReference type="Proteomes" id="UP001139031"/>
    </source>
</evidence>
<dbReference type="Proteomes" id="UP001139031">
    <property type="component" value="Unassembled WGS sequence"/>
</dbReference>
<keyword evidence="2" id="KW-1185">Reference proteome</keyword>
<evidence type="ECO:0000313" key="1">
    <source>
        <dbReference type="EMBL" id="MBZ5709667.1"/>
    </source>
</evidence>
<gene>
    <name evidence="1" type="ORF">K7C98_10370</name>
</gene>
<name>A0ABS7TNE7_9BACT</name>
<sequence>MSRLDVTTHADGRITLHWRGNSYTLDRPIGDRFGSGGWLRLGREDDRRVQKLVDELVLRRIADVDKFD</sequence>
<organism evidence="1 2">
    <name type="scientific">Nannocystis pusilla</name>
    <dbReference type="NCBI Taxonomy" id="889268"/>
    <lineage>
        <taxon>Bacteria</taxon>
        <taxon>Pseudomonadati</taxon>
        <taxon>Myxococcota</taxon>
        <taxon>Polyangia</taxon>
        <taxon>Nannocystales</taxon>
        <taxon>Nannocystaceae</taxon>
        <taxon>Nannocystis</taxon>
    </lineage>
</organism>